<organism evidence="2 3">
    <name type="scientific">Faecalicatena contorta</name>
    <dbReference type="NCBI Taxonomy" id="39482"/>
    <lineage>
        <taxon>Bacteria</taxon>
        <taxon>Bacillati</taxon>
        <taxon>Bacillota</taxon>
        <taxon>Clostridia</taxon>
        <taxon>Lachnospirales</taxon>
        <taxon>Lachnospiraceae</taxon>
        <taxon>Faecalicatena</taxon>
    </lineage>
</organism>
<name>A0A315ZX24_9FIRM</name>
<accession>A0A315ZX24</accession>
<keyword evidence="3" id="KW-1185">Reference proteome</keyword>
<dbReference type="OrthoDB" id="2067573at2"/>
<sequence length="74" mass="8525">MRTRKKIKQDSRDHYAGLENETPPKRAVKTFKRKPYQAEVMIQQQGGQMEHKDMLEYLAEKYEIGKGVGAGGKD</sequence>
<gene>
    <name evidence="2" type="ORF">SAMN05216529_10864</name>
</gene>
<evidence type="ECO:0000313" key="3">
    <source>
        <dbReference type="Proteomes" id="UP000254051"/>
    </source>
</evidence>
<proteinExistence type="predicted"/>
<dbReference type="RefSeq" id="WP_109712088.1">
    <property type="nucleotide sequence ID" value="NZ_QGDS01000008.1"/>
</dbReference>
<dbReference type="AlphaFoldDB" id="A0A315ZX24"/>
<evidence type="ECO:0000313" key="2">
    <source>
        <dbReference type="EMBL" id="SUQ14839.1"/>
    </source>
</evidence>
<evidence type="ECO:0000256" key="1">
    <source>
        <dbReference type="SAM" id="MobiDB-lite"/>
    </source>
</evidence>
<protein>
    <submittedName>
        <fullName evidence="2">Uncharacterized protein</fullName>
    </submittedName>
</protein>
<dbReference type="Proteomes" id="UP000254051">
    <property type="component" value="Unassembled WGS sequence"/>
</dbReference>
<dbReference type="EMBL" id="UHJJ01000008">
    <property type="protein sequence ID" value="SUQ14839.1"/>
    <property type="molecule type" value="Genomic_DNA"/>
</dbReference>
<feature type="region of interest" description="Disordered" evidence="1">
    <location>
        <begin position="1"/>
        <end position="24"/>
    </location>
</feature>
<reference evidence="3" key="1">
    <citation type="submission" date="2017-07" db="EMBL/GenBank/DDBJ databases">
        <authorList>
            <person name="Varghese N."/>
            <person name="Submissions S."/>
        </authorList>
    </citation>
    <scope>NUCLEOTIDE SEQUENCE [LARGE SCALE GENOMIC DNA]</scope>
    <source>
        <strain evidence="3">NLAE-zl-C134</strain>
    </source>
</reference>